<organism evidence="1">
    <name type="scientific">bioreactor metagenome</name>
    <dbReference type="NCBI Taxonomy" id="1076179"/>
    <lineage>
        <taxon>unclassified sequences</taxon>
        <taxon>metagenomes</taxon>
        <taxon>ecological metagenomes</taxon>
    </lineage>
</organism>
<reference evidence="1" key="1">
    <citation type="submission" date="2019-08" db="EMBL/GenBank/DDBJ databases">
        <authorList>
            <person name="Kucharzyk K."/>
            <person name="Murdoch R.W."/>
            <person name="Higgins S."/>
            <person name="Loffler F."/>
        </authorList>
    </citation>
    <scope>NUCLEOTIDE SEQUENCE</scope>
</reference>
<dbReference type="EMBL" id="VSSQ01040932">
    <property type="protein sequence ID" value="MPM94264.1"/>
    <property type="molecule type" value="Genomic_DNA"/>
</dbReference>
<name>A0A645DXK4_9ZZZZ</name>
<accession>A0A645DXK4</accession>
<sequence>MVALDNAGLADVDADLPALRGAKKLGKAAARIGVHGQRVRKAVVRL</sequence>
<gene>
    <name evidence="1" type="ORF">SDC9_141410</name>
</gene>
<proteinExistence type="predicted"/>
<comment type="caution">
    <text evidence="1">The sequence shown here is derived from an EMBL/GenBank/DDBJ whole genome shotgun (WGS) entry which is preliminary data.</text>
</comment>
<dbReference type="AlphaFoldDB" id="A0A645DXK4"/>
<protein>
    <submittedName>
        <fullName evidence="1">Uncharacterized protein</fullName>
    </submittedName>
</protein>
<evidence type="ECO:0000313" key="1">
    <source>
        <dbReference type="EMBL" id="MPM94264.1"/>
    </source>
</evidence>